<dbReference type="AlphaFoldDB" id="A0A8E2S2B0"/>
<comment type="caution">
    <text evidence="1">The sequence shown here is derived from an EMBL/GenBank/DDBJ whole genome shotgun (WGS) entry which is preliminary data.</text>
</comment>
<name>A0A8E2S2B0_9BURK</name>
<gene>
    <name evidence="1" type="ORF">C6P98_01365</name>
</gene>
<protein>
    <submittedName>
        <fullName evidence="1">Uncharacterized protein</fullName>
    </submittedName>
</protein>
<dbReference type="EMBL" id="PVFZ01000005">
    <property type="protein sequence ID" value="PRF28416.1"/>
    <property type="molecule type" value="Genomic_DNA"/>
</dbReference>
<accession>A0A8E2S2B0</accession>
<dbReference type="Proteomes" id="UP000237686">
    <property type="component" value="Unassembled WGS sequence"/>
</dbReference>
<sequence length="83" mass="8686">MSSGTGRFVEAVRCGDAVPKVDETKLHAMQRLSLLDCRQAARGVVRHASPDSGAQRGRARIAAASGCGVDMSTARCNTDRGPS</sequence>
<proteinExistence type="predicted"/>
<reference evidence="1 2" key="1">
    <citation type="submission" date="2018-03" db="EMBL/GenBank/DDBJ databases">
        <authorList>
            <person name="Nguyen K."/>
            <person name="Fouts D."/>
            <person name="Sutton G."/>
        </authorList>
    </citation>
    <scope>NUCLEOTIDE SEQUENCE [LARGE SCALE GENOMIC DNA]</scope>
    <source>
        <strain evidence="1 2">AU17135</strain>
    </source>
</reference>
<evidence type="ECO:0000313" key="1">
    <source>
        <dbReference type="EMBL" id="PRF28416.1"/>
    </source>
</evidence>
<evidence type="ECO:0000313" key="2">
    <source>
        <dbReference type="Proteomes" id="UP000237686"/>
    </source>
</evidence>
<organism evidence="1 2">
    <name type="scientific">Burkholderia multivorans</name>
    <dbReference type="NCBI Taxonomy" id="87883"/>
    <lineage>
        <taxon>Bacteria</taxon>
        <taxon>Pseudomonadati</taxon>
        <taxon>Pseudomonadota</taxon>
        <taxon>Betaproteobacteria</taxon>
        <taxon>Burkholderiales</taxon>
        <taxon>Burkholderiaceae</taxon>
        <taxon>Burkholderia</taxon>
        <taxon>Burkholderia cepacia complex</taxon>
    </lineage>
</organism>